<keyword evidence="2" id="KW-1185">Reference proteome</keyword>
<dbReference type="GeneID" id="20362486"/>
<sequence length="85" mass="9391">MNGRTVGEAKQVIYQVGQHGGSNASVSVVCRERKRKKKIWSVEFILPSKNQKLKQTKNSKRPNDMHAMNLCSVSALTASSAMDLS</sequence>
<gene>
    <name evidence="1" type="ORF">FPSE_03868</name>
</gene>
<evidence type="ECO:0000313" key="2">
    <source>
        <dbReference type="Proteomes" id="UP000007978"/>
    </source>
</evidence>
<dbReference type="Proteomes" id="UP000007978">
    <property type="component" value="Chromosome 1"/>
</dbReference>
<proteinExistence type="predicted"/>
<dbReference type="RefSeq" id="XP_009255261.1">
    <property type="nucleotide sequence ID" value="XM_009256986.1"/>
</dbReference>
<comment type="caution">
    <text evidence="1">The sequence shown here is derived from an EMBL/GenBank/DDBJ whole genome shotgun (WGS) entry which is preliminary data.</text>
</comment>
<accession>K3W1H7</accession>
<reference evidence="1 2" key="1">
    <citation type="journal article" date="2012" name="PLoS Pathog.">
        <title>Comparative pathogenomics reveals horizontally acquired novel virulence genes in fungi infecting cereal hosts.</title>
        <authorList>
            <person name="Gardiner D.M."/>
            <person name="McDonald M.C."/>
            <person name="Covarelli L."/>
            <person name="Solomon P.S."/>
            <person name="Rusu A.G."/>
            <person name="Marshall M."/>
            <person name="Kazan K."/>
            <person name="Chakraborty S."/>
            <person name="McDonald B.A."/>
            <person name="Manners J.M."/>
        </authorList>
    </citation>
    <scope>NUCLEOTIDE SEQUENCE [LARGE SCALE GENOMIC DNA]</scope>
    <source>
        <strain evidence="1 2">CS3096</strain>
    </source>
</reference>
<dbReference type="AlphaFoldDB" id="K3W1H7"/>
<evidence type="ECO:0000313" key="1">
    <source>
        <dbReference type="EMBL" id="EKJ75920.1"/>
    </source>
</evidence>
<dbReference type="HOGENOM" id="CLU_2512741_0_0_1"/>
<dbReference type="EMBL" id="AFNW01000080">
    <property type="protein sequence ID" value="EKJ75920.1"/>
    <property type="molecule type" value="Genomic_DNA"/>
</dbReference>
<name>K3W1H7_FUSPC</name>
<organism evidence="1 2">
    <name type="scientific">Fusarium pseudograminearum (strain CS3096)</name>
    <name type="common">Wheat and barley crown-rot fungus</name>
    <dbReference type="NCBI Taxonomy" id="1028729"/>
    <lineage>
        <taxon>Eukaryota</taxon>
        <taxon>Fungi</taxon>
        <taxon>Dikarya</taxon>
        <taxon>Ascomycota</taxon>
        <taxon>Pezizomycotina</taxon>
        <taxon>Sordariomycetes</taxon>
        <taxon>Hypocreomycetidae</taxon>
        <taxon>Hypocreales</taxon>
        <taxon>Nectriaceae</taxon>
        <taxon>Fusarium</taxon>
    </lineage>
</organism>
<protein>
    <submittedName>
        <fullName evidence="1">Uncharacterized protein</fullName>
    </submittedName>
</protein>
<dbReference type="KEGG" id="fpu:FPSE_03868"/>